<feature type="domain" description="Gfo/Idh/MocA-like oxidoreductase N-terminal" evidence="2">
    <location>
        <begin position="8"/>
        <end position="136"/>
    </location>
</feature>
<evidence type="ECO:0008006" key="6">
    <source>
        <dbReference type="Google" id="ProtNLM"/>
    </source>
</evidence>
<reference evidence="4 5" key="1">
    <citation type="journal article" date="2014" name="Genome Biol. Evol.">
        <title>Comparative genomics and transcriptomics analyses reveal divergent lifestyle features of nematode endoparasitic fungus Hirsutella minnesotensis.</title>
        <authorList>
            <person name="Lai Y."/>
            <person name="Liu K."/>
            <person name="Zhang X."/>
            <person name="Zhang X."/>
            <person name="Li K."/>
            <person name="Wang N."/>
            <person name="Shu C."/>
            <person name="Wu Y."/>
            <person name="Wang C."/>
            <person name="Bushley K.E."/>
            <person name="Xiang M."/>
            <person name="Liu X."/>
        </authorList>
    </citation>
    <scope>NUCLEOTIDE SEQUENCE [LARGE SCALE GENOMIC DNA]</scope>
    <source>
        <strain evidence="4 5">3608</strain>
    </source>
</reference>
<dbReference type="AlphaFoldDB" id="A0A0F7ZMS2"/>
<dbReference type="SUPFAM" id="SSF51735">
    <property type="entry name" value="NAD(P)-binding Rossmann-fold domains"/>
    <property type="match status" value="1"/>
</dbReference>
<dbReference type="Gene3D" id="3.30.360.10">
    <property type="entry name" value="Dihydrodipicolinate Reductase, domain 2"/>
    <property type="match status" value="1"/>
</dbReference>
<dbReference type="Pfam" id="PF22725">
    <property type="entry name" value="GFO_IDH_MocA_C3"/>
    <property type="match status" value="1"/>
</dbReference>
<dbReference type="Proteomes" id="UP000054481">
    <property type="component" value="Unassembled WGS sequence"/>
</dbReference>
<evidence type="ECO:0000259" key="2">
    <source>
        <dbReference type="Pfam" id="PF01408"/>
    </source>
</evidence>
<name>A0A0F7ZMS2_9HYPO</name>
<dbReference type="PANTHER" id="PTHR42840:SF5">
    <property type="entry name" value="NAD(P)-BINDING ROSSMANN-FOLD SUPERFAMILY PROTEIN"/>
    <property type="match status" value="1"/>
</dbReference>
<dbReference type="PANTHER" id="PTHR42840">
    <property type="entry name" value="NAD(P)-BINDING ROSSMANN-FOLD SUPERFAMILY PROTEIN-RELATED"/>
    <property type="match status" value="1"/>
</dbReference>
<protein>
    <recommendedName>
        <fullName evidence="6">Gfo/Idh/MocA-like oxidoreductase N-terminal domain-containing protein</fullName>
    </recommendedName>
</protein>
<evidence type="ECO:0000259" key="3">
    <source>
        <dbReference type="Pfam" id="PF22725"/>
    </source>
</evidence>
<dbReference type="GO" id="GO:0016491">
    <property type="term" value="F:oxidoreductase activity"/>
    <property type="evidence" value="ECO:0007669"/>
    <property type="project" value="TreeGrafter"/>
</dbReference>
<sequence length="358" mass="38644">MALTSPLGVAIIGSGIFVKEEHLPAALNSPLLSLKAIFSRSIASAREAAALIPGLDASASTPDLYAADAPEPGRTFEDLLRRQDVSAVIVALPIVAQPEFVRAALSAGKHVLAEKPIAKDVATARTLMAAAHEARRTNGATLCIAENYRFMPRLLYARDEARRLGRVTHFSIKVMMLMEPEGKWARTPWRREPEYDGGFLLDGGVHFAAAARLLLAGDGNRPAAVRAWTRREGRDLPALDTVTALVRTASGATGTFQHSAATLMSAMEWDLACEGGTVRSVENEVTVQPRGGDATVKRFERSRAVREEVAAWAKGVIEGAPCAQLSPEEALADLEFMEKMFRSGEQDGALLEYELQNV</sequence>
<evidence type="ECO:0000313" key="5">
    <source>
        <dbReference type="Proteomes" id="UP000054481"/>
    </source>
</evidence>
<dbReference type="InterPro" id="IPR036291">
    <property type="entry name" value="NAD(P)-bd_dom_sf"/>
</dbReference>
<keyword evidence="5" id="KW-1185">Reference proteome</keyword>
<dbReference type="Gene3D" id="3.40.50.720">
    <property type="entry name" value="NAD(P)-binding Rossmann-like Domain"/>
    <property type="match status" value="1"/>
</dbReference>
<dbReference type="Pfam" id="PF01408">
    <property type="entry name" value="GFO_IDH_MocA"/>
    <property type="match status" value="1"/>
</dbReference>
<dbReference type="InterPro" id="IPR000683">
    <property type="entry name" value="Gfo/Idh/MocA-like_OxRdtase_N"/>
</dbReference>
<feature type="domain" description="GFO/IDH/MocA-like oxidoreductase" evidence="3">
    <location>
        <begin position="161"/>
        <end position="278"/>
    </location>
</feature>
<organism evidence="4 5">
    <name type="scientific">Hirsutella minnesotensis 3608</name>
    <dbReference type="NCBI Taxonomy" id="1043627"/>
    <lineage>
        <taxon>Eukaryota</taxon>
        <taxon>Fungi</taxon>
        <taxon>Dikarya</taxon>
        <taxon>Ascomycota</taxon>
        <taxon>Pezizomycotina</taxon>
        <taxon>Sordariomycetes</taxon>
        <taxon>Hypocreomycetidae</taxon>
        <taxon>Hypocreales</taxon>
        <taxon>Ophiocordycipitaceae</taxon>
        <taxon>Hirsutella</taxon>
    </lineage>
</organism>
<proteinExistence type="inferred from homology"/>
<dbReference type="EMBL" id="KQ030546">
    <property type="protein sequence ID" value="KJZ72495.1"/>
    <property type="molecule type" value="Genomic_DNA"/>
</dbReference>
<dbReference type="SUPFAM" id="SSF55347">
    <property type="entry name" value="Glyceraldehyde-3-phosphate dehydrogenase-like, C-terminal domain"/>
    <property type="match status" value="1"/>
</dbReference>
<dbReference type="InterPro" id="IPR055170">
    <property type="entry name" value="GFO_IDH_MocA-like_dom"/>
</dbReference>
<dbReference type="GO" id="GO:0005737">
    <property type="term" value="C:cytoplasm"/>
    <property type="evidence" value="ECO:0007669"/>
    <property type="project" value="TreeGrafter"/>
</dbReference>
<gene>
    <name evidence="4" type="ORF">HIM_08164</name>
</gene>
<evidence type="ECO:0000313" key="4">
    <source>
        <dbReference type="EMBL" id="KJZ72495.1"/>
    </source>
</evidence>
<comment type="similarity">
    <text evidence="1">Belongs to the Gfo/Idh/MocA family.</text>
</comment>
<evidence type="ECO:0000256" key="1">
    <source>
        <dbReference type="ARBA" id="ARBA00010928"/>
    </source>
</evidence>
<dbReference type="GO" id="GO:0006740">
    <property type="term" value="P:NADPH regeneration"/>
    <property type="evidence" value="ECO:0007669"/>
    <property type="project" value="TreeGrafter"/>
</dbReference>
<dbReference type="GO" id="GO:0000166">
    <property type="term" value="F:nucleotide binding"/>
    <property type="evidence" value="ECO:0007669"/>
    <property type="project" value="InterPro"/>
</dbReference>
<accession>A0A0F7ZMS2</accession>
<dbReference type="OrthoDB" id="64915at2759"/>